<gene>
    <name evidence="1" type="ORF">EJC50_09815</name>
</gene>
<dbReference type="Proteomes" id="UP000272528">
    <property type="component" value="Chromosome"/>
</dbReference>
<accession>A0A3Q8XAX8</accession>
<protein>
    <submittedName>
        <fullName evidence="1">Uncharacterized protein</fullName>
    </submittedName>
</protein>
<dbReference type="InterPro" id="IPR046677">
    <property type="entry name" value="DUF6547"/>
</dbReference>
<sequence>MLVWGQQMGTQELELYKRFIDDLVEFRPGVLPRWIKGNGWPNTVENQKINKVLSELTAEQKEIVALIAQSARDGGIHDVLVYLTDQINLEGLEIVKNGIIMETEPFDSGMHYDWVCRREGDSWPNQNS</sequence>
<organism evidence="1 2">
    <name type="scientific">Paenibacillus albus</name>
    <dbReference type="NCBI Taxonomy" id="2495582"/>
    <lineage>
        <taxon>Bacteria</taxon>
        <taxon>Bacillati</taxon>
        <taxon>Bacillota</taxon>
        <taxon>Bacilli</taxon>
        <taxon>Bacillales</taxon>
        <taxon>Paenibacillaceae</taxon>
        <taxon>Paenibacillus</taxon>
    </lineage>
</organism>
<keyword evidence="2" id="KW-1185">Reference proteome</keyword>
<proteinExistence type="predicted"/>
<dbReference type="AlphaFoldDB" id="A0A3Q8XAX8"/>
<dbReference type="EMBL" id="CP034437">
    <property type="protein sequence ID" value="AZN43627.1"/>
    <property type="molecule type" value="Genomic_DNA"/>
</dbReference>
<dbReference type="KEGG" id="palb:EJC50_09815"/>
<evidence type="ECO:0000313" key="2">
    <source>
        <dbReference type="Proteomes" id="UP000272528"/>
    </source>
</evidence>
<dbReference type="OrthoDB" id="6387628at2"/>
<evidence type="ECO:0000313" key="1">
    <source>
        <dbReference type="EMBL" id="AZN43627.1"/>
    </source>
</evidence>
<dbReference type="Pfam" id="PF20184">
    <property type="entry name" value="DUF6547"/>
    <property type="match status" value="1"/>
</dbReference>
<name>A0A3Q8XAX8_9BACL</name>
<reference evidence="2" key="1">
    <citation type="submission" date="2018-12" db="EMBL/GenBank/DDBJ databases">
        <title>Genome sequence of Peanibacillus sp.</title>
        <authorList>
            <person name="Subramani G."/>
            <person name="Srinivasan S."/>
            <person name="Kim M.K."/>
        </authorList>
    </citation>
    <scope>NUCLEOTIDE SEQUENCE [LARGE SCALE GENOMIC DNA]</scope>
    <source>
        <strain evidence="2">18JY67-1</strain>
    </source>
</reference>